<keyword evidence="1" id="KW-0472">Membrane</keyword>
<dbReference type="GO" id="GO:0022857">
    <property type="term" value="F:transmembrane transporter activity"/>
    <property type="evidence" value="ECO:0007669"/>
    <property type="project" value="InterPro"/>
</dbReference>
<dbReference type="InterPro" id="IPR052524">
    <property type="entry name" value="MFS_Cyanate_Porter"/>
</dbReference>
<dbReference type="PANTHER" id="PTHR23523:SF2">
    <property type="entry name" value="2-NITROIMIDAZOLE TRANSPORTER"/>
    <property type="match status" value="1"/>
</dbReference>
<feature type="transmembrane region" description="Helical" evidence="1">
    <location>
        <begin position="341"/>
        <end position="364"/>
    </location>
</feature>
<dbReference type="InterPro" id="IPR036259">
    <property type="entry name" value="MFS_trans_sf"/>
</dbReference>
<keyword evidence="1" id="KW-1133">Transmembrane helix</keyword>
<evidence type="ECO:0000313" key="2">
    <source>
        <dbReference type="EMBL" id="QCR99102.1"/>
    </source>
</evidence>
<feature type="transmembrane region" description="Helical" evidence="1">
    <location>
        <begin position="370"/>
        <end position="389"/>
    </location>
</feature>
<dbReference type="SUPFAM" id="SSF103473">
    <property type="entry name" value="MFS general substrate transporter"/>
    <property type="match status" value="1"/>
</dbReference>
<reference evidence="2" key="1">
    <citation type="journal article" date="2019" name="Chem. Sci.">
        <title>Biosynthetic reconstitution of deoxysugar phosphoramidate metalloprotease inhibitors using an N-P-bond-forming kinase.</title>
        <authorList>
            <person name="Baulig A."/>
            <person name="Helmle I."/>
            <person name="Bader M."/>
            <person name="Wolf F."/>
            <person name="Kulik A."/>
            <person name="Al-Dilaimi A."/>
            <person name="Wibberg D."/>
            <person name="Kalinowski J."/>
            <person name="Gross H."/>
            <person name="Kaysser L."/>
        </authorList>
    </citation>
    <scope>NUCLEOTIDE SEQUENCE</scope>
    <source>
        <strain evidence="2">MK-23</strain>
    </source>
</reference>
<name>A0A4P8VRN5_9ACTN</name>
<feature type="transmembrane region" description="Helical" evidence="1">
    <location>
        <begin position="109"/>
        <end position="131"/>
    </location>
</feature>
<organism evidence="2">
    <name type="scientific">Streptomyces mozunensis</name>
    <dbReference type="NCBI Taxonomy" id="2577050"/>
    <lineage>
        <taxon>Bacteria</taxon>
        <taxon>Bacillati</taxon>
        <taxon>Actinomycetota</taxon>
        <taxon>Actinomycetes</taxon>
        <taxon>Kitasatosporales</taxon>
        <taxon>Streptomycetaceae</taxon>
        <taxon>Streptomyces</taxon>
    </lineage>
</organism>
<protein>
    <submittedName>
        <fullName evidence="2">TalB</fullName>
    </submittedName>
</protein>
<evidence type="ECO:0000256" key="1">
    <source>
        <dbReference type="SAM" id="Phobius"/>
    </source>
</evidence>
<feature type="transmembrane region" description="Helical" evidence="1">
    <location>
        <begin position="169"/>
        <end position="190"/>
    </location>
</feature>
<feature type="transmembrane region" description="Helical" evidence="1">
    <location>
        <begin position="52"/>
        <end position="75"/>
    </location>
</feature>
<feature type="transmembrane region" description="Helical" evidence="1">
    <location>
        <begin position="257"/>
        <end position="276"/>
    </location>
</feature>
<feature type="transmembrane region" description="Helical" evidence="1">
    <location>
        <begin position="20"/>
        <end position="40"/>
    </location>
</feature>
<dbReference type="PANTHER" id="PTHR23523">
    <property type="match status" value="1"/>
</dbReference>
<feature type="transmembrane region" description="Helical" evidence="1">
    <location>
        <begin position="215"/>
        <end position="237"/>
    </location>
</feature>
<feature type="transmembrane region" description="Helical" evidence="1">
    <location>
        <begin position="308"/>
        <end position="329"/>
    </location>
</feature>
<proteinExistence type="predicted"/>
<dbReference type="Gene3D" id="1.20.1250.20">
    <property type="entry name" value="MFS general substrate transporter like domains"/>
    <property type="match status" value="1"/>
</dbReference>
<dbReference type="InterPro" id="IPR011701">
    <property type="entry name" value="MFS"/>
</dbReference>
<feature type="transmembrane region" description="Helical" evidence="1">
    <location>
        <begin position="283"/>
        <end position="302"/>
    </location>
</feature>
<keyword evidence="1" id="KW-0812">Transmembrane</keyword>
<sequence length="405" mass="40616">MPLTTASAPPETSPGRAAPAGGALLVLGFVLLSLNTRVAFGQVGPLAPVAGWGQGTVTVLGLLPPLCMGLFAPLGALARRRIGEERGLFWASVLLVAGAALRPTGLAGLYAGTVLVGIAVAVVNVLIPVFVRARFAPQRIGTMMGVYALSMGAGSAVVAALVAPVADAWSWRAAVALAVVPAVLAAAGMAPQLRVDRPIPAAAAPVHRRPVGRTALAWSLTAFFGIQTLVFYATLAWLPTILVDAGLSRTAAGTDQAVLILGLAVGGFLAPVLAAARADQRPHILAVVAVCVLGLLGVLLAPAAGAPVWAGVLGIGMGGGQALAGVLFARRGTDHDHVAALSTMAQTCGYLLAATGPALAAALHGATGTWTTPLLALVALLLAGSVLSLRAGHSVTKPHRDPSNR</sequence>
<dbReference type="AlphaFoldDB" id="A0A4P8VRN5"/>
<feature type="transmembrane region" description="Helical" evidence="1">
    <location>
        <begin position="87"/>
        <end position="103"/>
    </location>
</feature>
<feature type="transmembrane region" description="Helical" evidence="1">
    <location>
        <begin position="143"/>
        <end position="163"/>
    </location>
</feature>
<gene>
    <name evidence="2" type="primary">talB</name>
</gene>
<dbReference type="Pfam" id="PF07690">
    <property type="entry name" value="MFS_1"/>
    <property type="match status" value="1"/>
</dbReference>
<accession>A0A4P8VRN5</accession>
<dbReference type="EMBL" id="MK644118">
    <property type="protein sequence ID" value="QCR99102.1"/>
    <property type="molecule type" value="Genomic_DNA"/>
</dbReference>